<reference evidence="1 2" key="1">
    <citation type="submission" date="2020-02" db="EMBL/GenBank/DDBJ databases">
        <authorList>
            <person name="Ferguson B K."/>
        </authorList>
    </citation>
    <scope>NUCLEOTIDE SEQUENCE [LARGE SCALE GENOMIC DNA]</scope>
</reference>
<proteinExistence type="predicted"/>
<sequence length="57" mass="6285">MWSGPRDPSSWLESAVSKILAARQLLNSNKTPLLSHIDLADFFHGADFFVALKQDAA</sequence>
<evidence type="ECO:0000313" key="2">
    <source>
        <dbReference type="Proteomes" id="UP000479000"/>
    </source>
</evidence>
<gene>
    <name evidence="1" type="ORF">NTEN_LOCUS683</name>
</gene>
<keyword evidence="2" id="KW-1185">Reference proteome</keyword>
<evidence type="ECO:0000313" key="1">
    <source>
        <dbReference type="EMBL" id="CAA9993801.1"/>
    </source>
</evidence>
<name>A0A6H5FVS5_9HEMI</name>
<dbReference type="EMBL" id="CADCXU010001229">
    <property type="protein sequence ID" value="CAA9993801.1"/>
    <property type="molecule type" value="Genomic_DNA"/>
</dbReference>
<dbReference type="AlphaFoldDB" id="A0A6H5FVS5"/>
<protein>
    <submittedName>
        <fullName evidence="1">Uncharacterized protein</fullName>
    </submittedName>
</protein>
<organism evidence="1 2">
    <name type="scientific">Nesidiocoris tenuis</name>
    <dbReference type="NCBI Taxonomy" id="355587"/>
    <lineage>
        <taxon>Eukaryota</taxon>
        <taxon>Metazoa</taxon>
        <taxon>Ecdysozoa</taxon>
        <taxon>Arthropoda</taxon>
        <taxon>Hexapoda</taxon>
        <taxon>Insecta</taxon>
        <taxon>Pterygota</taxon>
        <taxon>Neoptera</taxon>
        <taxon>Paraneoptera</taxon>
        <taxon>Hemiptera</taxon>
        <taxon>Heteroptera</taxon>
        <taxon>Panheteroptera</taxon>
        <taxon>Cimicomorpha</taxon>
        <taxon>Miridae</taxon>
        <taxon>Dicyphina</taxon>
        <taxon>Nesidiocoris</taxon>
    </lineage>
</organism>
<feature type="non-terminal residue" evidence="1">
    <location>
        <position position="57"/>
    </location>
</feature>
<accession>A0A6H5FVS5</accession>
<dbReference type="Proteomes" id="UP000479000">
    <property type="component" value="Unassembled WGS sequence"/>
</dbReference>